<feature type="signal peptide" evidence="2">
    <location>
        <begin position="1"/>
        <end position="17"/>
    </location>
</feature>
<name>A0A6L2JQW6_TANCI</name>
<evidence type="ECO:0000259" key="3">
    <source>
        <dbReference type="PROSITE" id="PS50878"/>
    </source>
</evidence>
<dbReference type="InterPro" id="IPR043502">
    <property type="entry name" value="DNA/RNA_pol_sf"/>
</dbReference>
<keyword evidence="4" id="KW-0548">Nucleotidyltransferase</keyword>
<keyword evidence="2" id="KW-0732">Signal</keyword>
<organism evidence="4">
    <name type="scientific">Tanacetum cinerariifolium</name>
    <name type="common">Dalmatian daisy</name>
    <name type="synonym">Chrysanthemum cinerariifolium</name>
    <dbReference type="NCBI Taxonomy" id="118510"/>
    <lineage>
        <taxon>Eukaryota</taxon>
        <taxon>Viridiplantae</taxon>
        <taxon>Streptophyta</taxon>
        <taxon>Embryophyta</taxon>
        <taxon>Tracheophyta</taxon>
        <taxon>Spermatophyta</taxon>
        <taxon>Magnoliopsida</taxon>
        <taxon>eudicotyledons</taxon>
        <taxon>Gunneridae</taxon>
        <taxon>Pentapetalae</taxon>
        <taxon>asterids</taxon>
        <taxon>campanulids</taxon>
        <taxon>Asterales</taxon>
        <taxon>Asteraceae</taxon>
        <taxon>Asteroideae</taxon>
        <taxon>Anthemideae</taxon>
        <taxon>Anthemidinae</taxon>
        <taxon>Tanacetum</taxon>
    </lineage>
</organism>
<evidence type="ECO:0000256" key="2">
    <source>
        <dbReference type="SAM" id="SignalP"/>
    </source>
</evidence>
<keyword evidence="4" id="KW-0808">Transferase</keyword>
<dbReference type="Pfam" id="PF14380">
    <property type="entry name" value="WAK_assoc"/>
    <property type="match status" value="1"/>
</dbReference>
<dbReference type="GO" id="GO:0003964">
    <property type="term" value="F:RNA-directed DNA polymerase activity"/>
    <property type="evidence" value="ECO:0007669"/>
    <property type="project" value="UniProtKB-KW"/>
</dbReference>
<evidence type="ECO:0000313" key="4">
    <source>
        <dbReference type="EMBL" id="GEU39042.1"/>
    </source>
</evidence>
<dbReference type="Pfam" id="PF00078">
    <property type="entry name" value="RVT_1"/>
    <property type="match status" value="1"/>
</dbReference>
<dbReference type="Pfam" id="PF13966">
    <property type="entry name" value="zf-RVT"/>
    <property type="match status" value="1"/>
</dbReference>
<dbReference type="PROSITE" id="PS50878">
    <property type="entry name" value="RT_POL"/>
    <property type="match status" value="1"/>
</dbReference>
<dbReference type="PANTHER" id="PTHR33116:SF78">
    <property type="entry name" value="OS12G0587133 PROTEIN"/>
    <property type="match status" value="1"/>
</dbReference>
<protein>
    <submittedName>
        <fullName evidence="4">RNA-directed DNA polymerase, eukaryota</fullName>
    </submittedName>
</protein>
<sequence length="832" mass="95781">MSRPLLLLFFFITTIAAAETNTSDFPNCLPTDCNGLKISYPFWNKENQTSTQICGYENLGINCSTIDGQAYLSNERLDTYVDALRTGFELSWRITTDDCKKCEESNGRCGHNNSTGLFMCFLLRWYLDKGPLQRYFFVNCDIPKGCNSSFITLIPKHQNAKLVKDFRPISLIGSFYKIITKILANRLVNVLDGIVNEVQSSFIKDRQILDGPFILNEIIQWCKQKHKKALIFKVDFEKAYDSVRWDFLDEVLRKFGFGDKWCKWIQCCLISSRRSILVNGSPTEEFQFGKGLKQGDLLSPFLFILIMESLNLSFNRVVDAGMFHGINIGDGLVKISHMFYVEDVMFVGQWINMCKSKIMGVHVDEEMIRYAAKKLGCLVLKPPFSYLGSMVGGFMTRHQLWSDIVDRVKKRLSKWKMHTLSIEGRLALVKSVLGSMPIFNFSIFKAPVCVINELEGIRKRFFQGHDHNCKKTSWVSWSKVLSAKEKGGLGVSSLYAMNRGLLFKWIWRFYTQGNSLWARTIKAIHSNTGRIGGNLRAGVNSCWTSIIKEMKSLSAKGLDLLKFMRIKVGNGNSTSFWVDKWCIEGVLKDRFPRMYALELDKNVTVADKLSQLAPINDRWIWELENTGDFTVASARKAIDDKFVPSVLCKTRWNKFVPKKINVHAWKVKMDAFPTRFNMSRRGIAINSTLCGNCDVEAETTSHLLFSCQMARDVSKHIARWWSVPEYEFGTYDEWSSWFAEVHLPAMNKSMFEGVFYVAWWLLWWFHNKKIFEENAPKKELFLDDVKEENDVSFSGVEEESMPVYDTNIECIVEEMVTCGDGDVIYVDQWNLL</sequence>
<keyword evidence="4" id="KW-0695">RNA-directed DNA polymerase</keyword>
<accession>A0A6L2JQW6</accession>
<dbReference type="InterPro" id="IPR000477">
    <property type="entry name" value="RT_dom"/>
</dbReference>
<dbReference type="EMBL" id="BKCJ010001126">
    <property type="protein sequence ID" value="GEU39042.1"/>
    <property type="molecule type" value="Genomic_DNA"/>
</dbReference>
<evidence type="ECO:0000256" key="1">
    <source>
        <dbReference type="ARBA" id="ARBA00023180"/>
    </source>
</evidence>
<keyword evidence="1" id="KW-0325">Glycoprotein</keyword>
<reference evidence="4" key="1">
    <citation type="journal article" date="2019" name="Sci. Rep.">
        <title>Draft genome of Tanacetum cinerariifolium, the natural source of mosquito coil.</title>
        <authorList>
            <person name="Yamashiro T."/>
            <person name="Shiraishi A."/>
            <person name="Satake H."/>
            <person name="Nakayama K."/>
        </authorList>
    </citation>
    <scope>NUCLEOTIDE SEQUENCE</scope>
</reference>
<proteinExistence type="predicted"/>
<dbReference type="InterPro" id="IPR032872">
    <property type="entry name" value="WAK_assoc_C"/>
</dbReference>
<comment type="caution">
    <text evidence="4">The sequence shown here is derived from an EMBL/GenBank/DDBJ whole genome shotgun (WGS) entry which is preliminary data.</text>
</comment>
<dbReference type="AlphaFoldDB" id="A0A6L2JQW6"/>
<gene>
    <name evidence="4" type="ORF">Tci_011020</name>
</gene>
<feature type="chain" id="PRO_5026674221" evidence="2">
    <location>
        <begin position="18"/>
        <end position="832"/>
    </location>
</feature>
<dbReference type="PANTHER" id="PTHR33116">
    <property type="entry name" value="REVERSE TRANSCRIPTASE ZINC-BINDING DOMAIN-CONTAINING PROTEIN-RELATED-RELATED"/>
    <property type="match status" value="1"/>
</dbReference>
<feature type="domain" description="Reverse transcriptase" evidence="3">
    <location>
        <begin position="135"/>
        <end position="391"/>
    </location>
</feature>
<dbReference type="SUPFAM" id="SSF56672">
    <property type="entry name" value="DNA/RNA polymerases"/>
    <property type="match status" value="1"/>
</dbReference>
<dbReference type="CDD" id="cd01650">
    <property type="entry name" value="RT_nLTR_like"/>
    <property type="match status" value="1"/>
</dbReference>
<dbReference type="InterPro" id="IPR026960">
    <property type="entry name" value="RVT-Znf"/>
</dbReference>